<dbReference type="FunFam" id="3.90.470.40:FF:000003">
    <property type="entry name" value="Charybde, isoform E"/>
    <property type="match status" value="1"/>
</dbReference>
<dbReference type="AlphaFoldDB" id="A0AAN7P0G0"/>
<dbReference type="GO" id="GO:0032006">
    <property type="term" value="P:regulation of TOR signaling"/>
    <property type="evidence" value="ECO:0007669"/>
    <property type="project" value="TreeGrafter"/>
</dbReference>
<evidence type="ECO:0000256" key="1">
    <source>
        <dbReference type="ARBA" id="ARBA00004496"/>
    </source>
</evidence>
<comment type="similarity">
    <text evidence="2">Belongs to the DDIT4 family.</text>
</comment>
<dbReference type="EMBL" id="JARPUR010000006">
    <property type="protein sequence ID" value="KAK4874344.1"/>
    <property type="molecule type" value="Genomic_DNA"/>
</dbReference>
<dbReference type="GO" id="GO:0006979">
    <property type="term" value="P:response to oxidative stress"/>
    <property type="evidence" value="ECO:0007669"/>
    <property type="project" value="UniProtKB-ARBA"/>
</dbReference>
<dbReference type="GO" id="GO:0009968">
    <property type="term" value="P:negative regulation of signal transduction"/>
    <property type="evidence" value="ECO:0007669"/>
    <property type="project" value="InterPro"/>
</dbReference>
<organism evidence="7 8">
    <name type="scientific">Aquatica leii</name>
    <dbReference type="NCBI Taxonomy" id="1421715"/>
    <lineage>
        <taxon>Eukaryota</taxon>
        <taxon>Metazoa</taxon>
        <taxon>Ecdysozoa</taxon>
        <taxon>Arthropoda</taxon>
        <taxon>Hexapoda</taxon>
        <taxon>Insecta</taxon>
        <taxon>Pterygota</taxon>
        <taxon>Neoptera</taxon>
        <taxon>Endopterygota</taxon>
        <taxon>Coleoptera</taxon>
        <taxon>Polyphaga</taxon>
        <taxon>Elateriformia</taxon>
        <taxon>Elateroidea</taxon>
        <taxon>Lampyridae</taxon>
        <taxon>Luciolinae</taxon>
        <taxon>Aquatica</taxon>
    </lineage>
</organism>
<dbReference type="GO" id="GO:0008258">
    <property type="term" value="P:head involution"/>
    <property type="evidence" value="ECO:0007669"/>
    <property type="project" value="UniProtKB-ARBA"/>
</dbReference>
<sequence length="212" mass="23687">MFGNNFKDERVQPDSKLQIVFSKLTGVFPRAADLSDGATHKMSSDIIESVLTDIPIPQPQHLDYESQCTSDDNCELAINALSKRLEAELRAAKRTNLACGEVLLPCGLLQRISRDILAMAESEPCGLRGCTLYLNFEGQQDCRRLSIIKCDPMTASTFELYLTLKQASGGWNSFLPQFLNSCFYRNLTRGGTIVVSPAYVLSKNKLYRSYIE</sequence>
<name>A0AAN7P0G0_9COLE</name>
<evidence type="ECO:0000256" key="3">
    <source>
        <dbReference type="ARBA" id="ARBA00022473"/>
    </source>
</evidence>
<dbReference type="GO" id="GO:0045926">
    <property type="term" value="P:negative regulation of growth"/>
    <property type="evidence" value="ECO:0007669"/>
    <property type="project" value="UniProtKB-ARBA"/>
</dbReference>
<gene>
    <name evidence="7" type="ORF">RN001_013704</name>
</gene>
<evidence type="ECO:0000313" key="7">
    <source>
        <dbReference type="EMBL" id="KAK4874344.1"/>
    </source>
</evidence>
<evidence type="ECO:0000256" key="2">
    <source>
        <dbReference type="ARBA" id="ARBA00010670"/>
    </source>
</evidence>
<dbReference type="PANTHER" id="PTHR12478">
    <property type="entry name" value="DNA-DAMAGE-INDUCIBLE TRANSCRIPT 4 PROTEIN DDIT4"/>
    <property type="match status" value="1"/>
</dbReference>
<comment type="caution">
    <text evidence="7">The sequence shown here is derived from an EMBL/GenBank/DDBJ whole genome shotgun (WGS) entry which is preliminary data.</text>
</comment>
<protein>
    <recommendedName>
        <fullName evidence="9">Protein charybde</fullName>
    </recommendedName>
</protein>
<comment type="subcellular location">
    <subcellularLocation>
        <location evidence="1">Cytoplasm</location>
    </subcellularLocation>
</comment>
<accession>A0AAN7P0G0</accession>
<keyword evidence="8" id="KW-1185">Reference proteome</keyword>
<evidence type="ECO:0000256" key="6">
    <source>
        <dbReference type="ARBA" id="ARBA00059352"/>
    </source>
</evidence>
<dbReference type="InterPro" id="IPR038281">
    <property type="entry name" value="RTP801-like_C_sf"/>
</dbReference>
<dbReference type="GO" id="GO:0005737">
    <property type="term" value="C:cytoplasm"/>
    <property type="evidence" value="ECO:0007669"/>
    <property type="project" value="UniProtKB-SubCell"/>
</dbReference>
<reference evidence="8" key="1">
    <citation type="submission" date="2023-01" db="EMBL/GenBank/DDBJ databases">
        <title>Key to firefly adult light organ development and bioluminescence: homeobox transcription factors regulate luciferase expression and transportation to peroxisome.</title>
        <authorList>
            <person name="Fu X."/>
        </authorList>
    </citation>
    <scope>NUCLEOTIDE SEQUENCE [LARGE SCALE GENOMIC DNA]</scope>
</reference>
<proteinExistence type="inferred from homology"/>
<dbReference type="PANTHER" id="PTHR12478:SF16">
    <property type="entry name" value="PROTEIN CHARYBDE-RELATED"/>
    <property type="match status" value="1"/>
</dbReference>
<keyword evidence="5" id="KW-0053">Apoptosis</keyword>
<dbReference type="Pfam" id="PF07809">
    <property type="entry name" value="RTP801_C"/>
    <property type="match status" value="1"/>
</dbReference>
<dbReference type="GO" id="GO:0006915">
    <property type="term" value="P:apoptotic process"/>
    <property type="evidence" value="ECO:0007669"/>
    <property type="project" value="UniProtKB-KW"/>
</dbReference>
<comment type="function">
    <text evidence="6">Inhibits cell growth by regulating the Tor pathway upstream of the Tsc1-Tsc2 complex and downstream of Akt1. Acts as a cell death activator during head development.</text>
</comment>
<keyword evidence="4" id="KW-0963">Cytoplasm</keyword>
<evidence type="ECO:0000256" key="4">
    <source>
        <dbReference type="ARBA" id="ARBA00022490"/>
    </source>
</evidence>
<dbReference type="InterPro" id="IPR012918">
    <property type="entry name" value="RTP801-like"/>
</dbReference>
<keyword evidence="3" id="KW-0217">Developmental protein</keyword>
<dbReference type="Proteomes" id="UP001353858">
    <property type="component" value="Unassembled WGS sequence"/>
</dbReference>
<evidence type="ECO:0000313" key="8">
    <source>
        <dbReference type="Proteomes" id="UP001353858"/>
    </source>
</evidence>
<dbReference type="Gene3D" id="3.90.470.40">
    <property type="entry name" value="RTP801-like"/>
    <property type="match status" value="1"/>
</dbReference>
<evidence type="ECO:0008006" key="9">
    <source>
        <dbReference type="Google" id="ProtNLM"/>
    </source>
</evidence>
<evidence type="ECO:0000256" key="5">
    <source>
        <dbReference type="ARBA" id="ARBA00022703"/>
    </source>
</evidence>